<dbReference type="InterPro" id="IPR020850">
    <property type="entry name" value="GED_dom"/>
</dbReference>
<dbReference type="GO" id="GO:0005874">
    <property type="term" value="C:microtubule"/>
    <property type="evidence" value="ECO:0007669"/>
    <property type="project" value="TreeGrafter"/>
</dbReference>
<dbReference type="SMART" id="SM00053">
    <property type="entry name" value="DYNc"/>
    <property type="match status" value="1"/>
</dbReference>
<evidence type="ECO:0000256" key="2">
    <source>
        <dbReference type="ARBA" id="ARBA00023134"/>
    </source>
</evidence>
<dbReference type="GO" id="GO:0048312">
    <property type="term" value="P:intracellular distribution of mitochondria"/>
    <property type="evidence" value="ECO:0007669"/>
    <property type="project" value="TreeGrafter"/>
</dbReference>
<accession>A0A423W5V9</accession>
<evidence type="ECO:0000256" key="1">
    <source>
        <dbReference type="ARBA" id="ARBA00022741"/>
    </source>
</evidence>
<feature type="region of interest" description="Disordered" evidence="3">
    <location>
        <begin position="423"/>
        <end position="452"/>
    </location>
</feature>
<dbReference type="InterPro" id="IPR045063">
    <property type="entry name" value="Dynamin_N"/>
</dbReference>
<evidence type="ECO:0008006" key="8">
    <source>
        <dbReference type="Google" id="ProtNLM"/>
    </source>
</evidence>
<organism evidence="6 7">
    <name type="scientific">Cytospora schulzeri</name>
    <dbReference type="NCBI Taxonomy" id="448051"/>
    <lineage>
        <taxon>Eukaryota</taxon>
        <taxon>Fungi</taxon>
        <taxon>Dikarya</taxon>
        <taxon>Ascomycota</taxon>
        <taxon>Pezizomycotina</taxon>
        <taxon>Sordariomycetes</taxon>
        <taxon>Sordariomycetidae</taxon>
        <taxon>Diaporthales</taxon>
        <taxon>Cytosporaceae</taxon>
        <taxon>Cytospora</taxon>
    </lineage>
</organism>
<comment type="caution">
    <text evidence="6">The sequence shown here is derived from an EMBL/GenBank/DDBJ whole genome shotgun (WGS) entry which is preliminary data.</text>
</comment>
<dbReference type="AlphaFoldDB" id="A0A423W5V9"/>
<dbReference type="EMBL" id="LKEA01000025">
    <property type="protein sequence ID" value="ROV98713.1"/>
    <property type="molecule type" value="Genomic_DNA"/>
</dbReference>
<dbReference type="GO" id="GO:0008017">
    <property type="term" value="F:microtubule binding"/>
    <property type="evidence" value="ECO:0007669"/>
    <property type="project" value="TreeGrafter"/>
</dbReference>
<dbReference type="GO" id="GO:0005525">
    <property type="term" value="F:GTP binding"/>
    <property type="evidence" value="ECO:0007669"/>
    <property type="project" value="InterPro"/>
</dbReference>
<dbReference type="InterPro" id="IPR022812">
    <property type="entry name" value="Dynamin"/>
</dbReference>
<dbReference type="CDD" id="cd08771">
    <property type="entry name" value="DLP_1"/>
    <property type="match status" value="1"/>
</dbReference>
<dbReference type="OrthoDB" id="415706at2759"/>
<dbReference type="GO" id="GO:0006897">
    <property type="term" value="P:endocytosis"/>
    <property type="evidence" value="ECO:0007669"/>
    <property type="project" value="TreeGrafter"/>
</dbReference>
<keyword evidence="2" id="KW-0342">GTP-binding</keyword>
<feature type="domain" description="Dynamin-type G" evidence="5">
    <location>
        <begin position="32"/>
        <end position="331"/>
    </location>
</feature>
<reference evidence="6 7" key="1">
    <citation type="submission" date="2015-09" db="EMBL/GenBank/DDBJ databases">
        <title>Host preference determinants of Valsa canker pathogens revealed by comparative genomics.</title>
        <authorList>
            <person name="Yin Z."/>
            <person name="Huang L."/>
        </authorList>
    </citation>
    <scope>NUCLEOTIDE SEQUENCE [LARGE SCALE GENOMIC DNA]</scope>
    <source>
        <strain evidence="6 7">03-1</strain>
    </source>
</reference>
<dbReference type="PROSITE" id="PS51718">
    <property type="entry name" value="G_DYNAMIN_2"/>
    <property type="match status" value="1"/>
</dbReference>
<dbReference type="GO" id="GO:0016020">
    <property type="term" value="C:membrane"/>
    <property type="evidence" value="ECO:0007669"/>
    <property type="project" value="TreeGrafter"/>
</dbReference>
<dbReference type="PANTHER" id="PTHR11566">
    <property type="entry name" value="DYNAMIN"/>
    <property type="match status" value="1"/>
</dbReference>
<dbReference type="GO" id="GO:0003924">
    <property type="term" value="F:GTPase activity"/>
    <property type="evidence" value="ECO:0007669"/>
    <property type="project" value="InterPro"/>
</dbReference>
<feature type="domain" description="GED" evidence="4">
    <location>
        <begin position="646"/>
        <end position="734"/>
    </location>
</feature>
<dbReference type="Proteomes" id="UP000283895">
    <property type="component" value="Unassembled WGS sequence"/>
</dbReference>
<dbReference type="InterPro" id="IPR030381">
    <property type="entry name" value="G_DYNAMIN_dom"/>
</dbReference>
<dbReference type="PROSITE" id="PS51388">
    <property type="entry name" value="GED"/>
    <property type="match status" value="1"/>
</dbReference>
<evidence type="ECO:0000256" key="3">
    <source>
        <dbReference type="SAM" id="MobiDB-lite"/>
    </source>
</evidence>
<dbReference type="InterPro" id="IPR000375">
    <property type="entry name" value="Dynamin_stalk"/>
</dbReference>
<proteinExistence type="predicted"/>
<evidence type="ECO:0000313" key="7">
    <source>
        <dbReference type="Proteomes" id="UP000283895"/>
    </source>
</evidence>
<dbReference type="Pfam" id="PF00350">
    <property type="entry name" value="Dynamin_N"/>
    <property type="match status" value="1"/>
</dbReference>
<evidence type="ECO:0000259" key="5">
    <source>
        <dbReference type="PROSITE" id="PS51718"/>
    </source>
</evidence>
<dbReference type="STRING" id="356882.A0A423W5V9"/>
<keyword evidence="1" id="KW-0547">Nucleotide-binding</keyword>
<dbReference type="GO" id="GO:0016559">
    <property type="term" value="P:peroxisome fission"/>
    <property type="evidence" value="ECO:0007669"/>
    <property type="project" value="TreeGrafter"/>
</dbReference>
<protein>
    <recommendedName>
        <fullName evidence="8">GED domain-containing protein</fullName>
    </recommendedName>
</protein>
<evidence type="ECO:0000259" key="4">
    <source>
        <dbReference type="PROSITE" id="PS51388"/>
    </source>
</evidence>
<dbReference type="Gene3D" id="3.40.50.300">
    <property type="entry name" value="P-loop containing nucleotide triphosphate hydrolases"/>
    <property type="match status" value="1"/>
</dbReference>
<dbReference type="InterPro" id="IPR027417">
    <property type="entry name" value="P-loop_NTPase"/>
</dbReference>
<dbReference type="SUPFAM" id="SSF52540">
    <property type="entry name" value="P-loop containing nucleoside triphosphate hydrolases"/>
    <property type="match status" value="1"/>
</dbReference>
<dbReference type="GO" id="GO:0000266">
    <property type="term" value="P:mitochondrial fission"/>
    <property type="evidence" value="ECO:0007669"/>
    <property type="project" value="TreeGrafter"/>
</dbReference>
<name>A0A423W5V9_9PEZI</name>
<dbReference type="PRINTS" id="PR00195">
    <property type="entry name" value="DYNAMIN"/>
</dbReference>
<keyword evidence="7" id="KW-1185">Reference proteome</keyword>
<dbReference type="InterPro" id="IPR001401">
    <property type="entry name" value="Dynamin_GTPase"/>
</dbReference>
<sequence length="734" mass="82880">MGSIVAPEIEGLGNQALLDKIDKLRELNVGNIVALPQLVVVGDQSSGKSSVLESLTGFSFPRATGLCTRYATQITCRREAQRSVSITIIPGPNANDVVKQRLKKFRRYIDVDAINRQDFASIFEEANLAMGIRSGAGPPEDEDDELITFSEDILKIEINGPDQPALTVIDVPGIFRTATPGLTTENDIALVTSMVKDYMKDSRTIILPVIPCNVDIATQEILKLAKDADPQSVRTMGVLTKPDLAPERAMQQNILDLILGKRQDLKLGYCVVKNRNSDDENSTLKERNDAEKAFFRKDPWSSIASTNRVGISALKVRLRELLMDISKKEFPTVKADINRRLADCLKTSKAMGDSRADEQAQRLYLGRFAGKFERIVSYSLNAHYTEDRIFNERPEMRLITRILELNDVFTGIFSQRGHTRYFDHSRERDDGNSASEGDEDESSTSDETPRLGYEFPSDSFPDLQDIICADRFKCPKPSKDSIMEHIEDIFMKSRGPELGTFGGALLGTIFKEQSKRWEDLVLSHVSDAIVLVHYYILELLGHVLPEKQVLRELFDNVLLERLQESYQRAMDHTRFLLEIEREGKPMTYNNNFSAELQKCQSERLHEALSSMAIKKEGAGDFVQGAFVQLEAVRKMGIDRSNPQQIREYLHDTLKSYYDVSATRFIDVVCQQVIDYYLLTGSKSPLRVFSTDLVFELTASQLEMIAGEDQVTKLERERIGREIESLQAAMQVLRS</sequence>
<dbReference type="Gene3D" id="1.20.120.1240">
    <property type="entry name" value="Dynamin, middle domain"/>
    <property type="match status" value="1"/>
</dbReference>
<dbReference type="PANTHER" id="PTHR11566:SF215">
    <property type="entry name" value="DYNAMIN GTPASE"/>
    <property type="match status" value="1"/>
</dbReference>
<dbReference type="FunFam" id="3.40.50.300:FF:001425">
    <property type="entry name" value="Dynamin GTPase, putative"/>
    <property type="match status" value="1"/>
</dbReference>
<dbReference type="Pfam" id="PF01031">
    <property type="entry name" value="Dynamin_M"/>
    <property type="match status" value="1"/>
</dbReference>
<evidence type="ECO:0000313" key="6">
    <source>
        <dbReference type="EMBL" id="ROV98713.1"/>
    </source>
</evidence>
<dbReference type="GO" id="GO:0005739">
    <property type="term" value="C:mitochondrion"/>
    <property type="evidence" value="ECO:0007669"/>
    <property type="project" value="TreeGrafter"/>
</dbReference>
<gene>
    <name evidence="6" type="ORF">VMCG_06803</name>
</gene>